<feature type="compositionally biased region" description="Basic and acidic residues" evidence="5">
    <location>
        <begin position="664"/>
        <end position="673"/>
    </location>
</feature>
<evidence type="ECO:0000256" key="5">
    <source>
        <dbReference type="SAM" id="MobiDB-lite"/>
    </source>
</evidence>
<evidence type="ECO:0000313" key="8">
    <source>
        <dbReference type="Proteomes" id="UP000242180"/>
    </source>
</evidence>
<feature type="region of interest" description="Disordered" evidence="5">
    <location>
        <begin position="91"/>
        <end position="387"/>
    </location>
</feature>
<feature type="compositionally biased region" description="Low complexity" evidence="5">
    <location>
        <begin position="309"/>
        <end position="362"/>
    </location>
</feature>
<feature type="compositionally biased region" description="Polar residues" evidence="5">
    <location>
        <begin position="1"/>
        <end position="11"/>
    </location>
</feature>
<name>A0A1X2HBR7_SYNRA</name>
<keyword evidence="4 6" id="KW-0472">Membrane</keyword>
<feature type="compositionally biased region" description="Polar residues" evidence="5">
    <location>
        <begin position="275"/>
        <end position="308"/>
    </location>
</feature>
<feature type="compositionally biased region" description="Polar residues" evidence="5">
    <location>
        <begin position="223"/>
        <end position="251"/>
    </location>
</feature>
<evidence type="ECO:0000256" key="3">
    <source>
        <dbReference type="ARBA" id="ARBA00022989"/>
    </source>
</evidence>
<evidence type="ECO:0000256" key="6">
    <source>
        <dbReference type="SAM" id="Phobius"/>
    </source>
</evidence>
<sequence>MAFANQSSNNVWGDDTGVPGTNDDTGFTTYFDAADQQTDREEESPAGDNNGKSDGQKHGNPGKEITIDPPLVQYEAPTKRYGVKMSLLQRSLEASSSPQGSASFNGPHNHSSGSFGEDMMPTEGTDDKNPARSEAYSNSAEATEPFASYRATPFTAMRQDHDEPQPTVQNSVPAKTTSSYQQIDSSSQIETSPPPQLEPSLLTSSADDSNESPTATKNDDDSQNILKSSSPVSPLSAHTTQEQIFNESQTLAADGRLSSDVTATSTGKDRAHDYMTTSRPLADTSISQTPLPTSLQSHPTSFILSKTASEPSSSQISLSSTTATSITPTSSSDSIPMTSSSVAASLPPSSIMSSQSLSSTIQGLPTISPSPEPSPALHPPETVKNSSSVPGGIAGGILGAALLLAAILAFCIIKKQKQRRARMEDIEERMSSGSRAYNCGACGEETGAWQEYGQCSPTSAHKKHLNHGGLVPPSGAQDPHMPVYHPDQAHPRAHGDHYYNAELAGHPPEMSNYYFGMAAAGLDDGAQYNKYWNQGYPYHHHQHQHHEGHGNYGEPYPAYGECCTGREGQHMSPSESSRGQGITITVSPPANLERSQTIVLQSPESTHSPNDATEDFGATQYQHQQATTGQNVSRGTTLKRATKEEVVAPHNVSDGYYHDAPQLSDRKPDARDR</sequence>
<evidence type="ECO:0000256" key="1">
    <source>
        <dbReference type="ARBA" id="ARBA00004167"/>
    </source>
</evidence>
<evidence type="ECO:0000313" key="7">
    <source>
        <dbReference type="EMBL" id="ORY96231.1"/>
    </source>
</evidence>
<feature type="region of interest" description="Disordered" evidence="5">
    <location>
        <begin position="1"/>
        <end position="74"/>
    </location>
</feature>
<dbReference type="GO" id="GO:0016020">
    <property type="term" value="C:membrane"/>
    <property type="evidence" value="ECO:0007669"/>
    <property type="project" value="UniProtKB-SubCell"/>
</dbReference>
<evidence type="ECO:0000256" key="2">
    <source>
        <dbReference type="ARBA" id="ARBA00022692"/>
    </source>
</evidence>
<comment type="caution">
    <text evidence="7">The sequence shown here is derived from an EMBL/GenBank/DDBJ whole genome shotgun (WGS) entry which is preliminary data.</text>
</comment>
<proteinExistence type="predicted"/>
<organism evidence="7 8">
    <name type="scientific">Syncephalastrum racemosum</name>
    <name type="common">Filamentous fungus</name>
    <dbReference type="NCBI Taxonomy" id="13706"/>
    <lineage>
        <taxon>Eukaryota</taxon>
        <taxon>Fungi</taxon>
        <taxon>Fungi incertae sedis</taxon>
        <taxon>Mucoromycota</taxon>
        <taxon>Mucoromycotina</taxon>
        <taxon>Mucoromycetes</taxon>
        <taxon>Mucorales</taxon>
        <taxon>Syncephalastraceae</taxon>
        <taxon>Syncephalastrum</taxon>
    </lineage>
</organism>
<feature type="compositionally biased region" description="Polar residues" evidence="5">
    <location>
        <begin position="91"/>
        <end position="114"/>
    </location>
</feature>
<keyword evidence="3 6" id="KW-1133">Transmembrane helix</keyword>
<feature type="transmembrane region" description="Helical" evidence="6">
    <location>
        <begin position="393"/>
        <end position="413"/>
    </location>
</feature>
<dbReference type="GO" id="GO:0071944">
    <property type="term" value="C:cell periphery"/>
    <property type="evidence" value="ECO:0007669"/>
    <property type="project" value="UniProtKB-ARBA"/>
</dbReference>
<feature type="compositionally biased region" description="Polar residues" evidence="5">
    <location>
        <begin position="621"/>
        <end position="636"/>
    </location>
</feature>
<keyword evidence="2 6" id="KW-0812">Transmembrane</keyword>
<reference evidence="7 8" key="1">
    <citation type="submission" date="2016-07" db="EMBL/GenBank/DDBJ databases">
        <title>Pervasive Adenine N6-methylation of Active Genes in Fungi.</title>
        <authorList>
            <consortium name="DOE Joint Genome Institute"/>
            <person name="Mondo S.J."/>
            <person name="Dannebaum R.O."/>
            <person name="Kuo R.C."/>
            <person name="Labutti K."/>
            <person name="Haridas S."/>
            <person name="Kuo A."/>
            <person name="Salamov A."/>
            <person name="Ahrendt S.R."/>
            <person name="Lipzen A."/>
            <person name="Sullivan W."/>
            <person name="Andreopoulos W.B."/>
            <person name="Clum A."/>
            <person name="Lindquist E."/>
            <person name="Daum C."/>
            <person name="Ramamoorthy G.K."/>
            <person name="Gryganskyi A."/>
            <person name="Culley D."/>
            <person name="Magnuson J.K."/>
            <person name="James T.Y."/>
            <person name="O'Malley M.A."/>
            <person name="Stajich J.E."/>
            <person name="Spatafora J.W."/>
            <person name="Visel A."/>
            <person name="Grigoriev I.V."/>
        </authorList>
    </citation>
    <scope>NUCLEOTIDE SEQUENCE [LARGE SCALE GENOMIC DNA]</scope>
    <source>
        <strain evidence="7 8">NRRL 2496</strain>
    </source>
</reference>
<dbReference type="PANTHER" id="PTHR15549:SF26">
    <property type="entry name" value="AXIAL BUDDING PATTERN PROTEIN 2-RELATED"/>
    <property type="match status" value="1"/>
</dbReference>
<feature type="region of interest" description="Disordered" evidence="5">
    <location>
        <begin position="621"/>
        <end position="673"/>
    </location>
</feature>
<dbReference type="InterPro" id="IPR051694">
    <property type="entry name" value="Immunoregulatory_rcpt-like"/>
</dbReference>
<dbReference type="PANTHER" id="PTHR15549">
    <property type="entry name" value="PAIRED IMMUNOGLOBULIN-LIKE TYPE 2 RECEPTOR"/>
    <property type="match status" value="1"/>
</dbReference>
<protein>
    <submittedName>
        <fullName evidence="7">Uncharacterized protein</fullName>
    </submittedName>
</protein>
<dbReference type="AlphaFoldDB" id="A0A1X2HBR7"/>
<accession>A0A1X2HBR7</accession>
<feature type="compositionally biased region" description="Polar residues" evidence="5">
    <location>
        <begin position="201"/>
        <end position="216"/>
    </location>
</feature>
<comment type="subcellular location">
    <subcellularLocation>
        <location evidence="1">Membrane</location>
        <topology evidence="1">Single-pass membrane protein</topology>
    </subcellularLocation>
</comment>
<dbReference type="InParanoid" id="A0A1X2HBR7"/>
<feature type="compositionally biased region" description="Polar residues" evidence="5">
    <location>
        <begin position="166"/>
        <end position="177"/>
    </location>
</feature>
<evidence type="ECO:0000256" key="4">
    <source>
        <dbReference type="ARBA" id="ARBA00023136"/>
    </source>
</evidence>
<gene>
    <name evidence="7" type="ORF">BCR43DRAFT_524362</name>
</gene>
<feature type="compositionally biased region" description="Low complexity" evidence="5">
    <location>
        <begin position="178"/>
        <end position="189"/>
    </location>
</feature>
<dbReference type="EMBL" id="MCGN01000005">
    <property type="protein sequence ID" value="ORY96231.1"/>
    <property type="molecule type" value="Genomic_DNA"/>
</dbReference>
<dbReference type="Proteomes" id="UP000242180">
    <property type="component" value="Unassembled WGS sequence"/>
</dbReference>
<keyword evidence="8" id="KW-1185">Reference proteome</keyword>
<feature type="compositionally biased region" description="Pro residues" evidence="5">
    <location>
        <begin position="368"/>
        <end position="378"/>
    </location>
</feature>